<name>A8HSI0_AZOC5</name>
<dbReference type="eggNOG" id="COG1305">
    <property type="taxonomic scope" value="Bacteria"/>
</dbReference>
<evidence type="ECO:0000313" key="4">
    <source>
        <dbReference type="Proteomes" id="UP000000270"/>
    </source>
</evidence>
<reference evidence="3 4" key="1">
    <citation type="journal article" date="2007" name="Appl. Environ. Microbiol.">
        <title>Rhizobial factors required for stem nodule maturation and maintenance in Sesbania rostrata-Azorhizobium caulinodans ORS571 symbiosis.</title>
        <authorList>
            <person name="Suzuki S."/>
            <person name="Aono T."/>
            <person name="Lee KB."/>
            <person name="Suzuki T."/>
            <person name="Liu CT."/>
            <person name="Miwa H."/>
            <person name="Wakao S."/>
            <person name="Iki T."/>
            <person name="Oyaizu H."/>
        </authorList>
    </citation>
    <scope>NUCLEOTIDE SEQUENCE [LARGE SCALE GENOMIC DNA]</scope>
    <source>
        <strain evidence="4">ATCC 43989 / DSM 5975 / JCM 20966 / LMG 6465 / NBRC 14845 / NCIMB 13405 / ORS 571</strain>
    </source>
</reference>
<reference evidence="3 4" key="4">
    <citation type="journal article" date="2009" name="Appl. Environ. Microbiol.">
        <title>Comparative genome-wide transcriptional profiling of Azorhizobium caulinodans ORS571 grown under free-living and symbiotic conditions.</title>
        <authorList>
            <person name="Tsukada S."/>
            <person name="Aono T."/>
            <person name="Akiba N."/>
            <person name="Lee KB."/>
            <person name="Liu CT."/>
            <person name="Toyazaki H."/>
            <person name="Oyaizu H."/>
        </authorList>
    </citation>
    <scope>NUCLEOTIDE SEQUENCE [LARGE SCALE GENOMIC DNA]</scope>
    <source>
        <strain evidence="4">ATCC 43989 / DSM 5975 / JCM 20966 / LMG 6465 / NBRC 14845 / NCIMB 13405 / ORS 571</strain>
    </source>
</reference>
<dbReference type="Proteomes" id="UP000000270">
    <property type="component" value="Chromosome"/>
</dbReference>
<dbReference type="EMBL" id="AP009384">
    <property type="protein sequence ID" value="BAF90183.1"/>
    <property type="molecule type" value="Genomic_DNA"/>
</dbReference>
<dbReference type="PANTHER" id="PTHR33490:SF1">
    <property type="entry name" value="SLL1233 PROTEIN"/>
    <property type="match status" value="1"/>
</dbReference>
<dbReference type="SUPFAM" id="SSF54001">
    <property type="entry name" value="Cysteine proteinases"/>
    <property type="match status" value="1"/>
</dbReference>
<dbReference type="Pfam" id="PF08379">
    <property type="entry name" value="Bact_transglu_N"/>
    <property type="match status" value="1"/>
</dbReference>
<dbReference type="InterPro" id="IPR013589">
    <property type="entry name" value="Bac_transglu_N"/>
</dbReference>
<dbReference type="STRING" id="438753.AZC_4185"/>
<protein>
    <submittedName>
        <fullName evidence="3">Putative transglutaminase</fullName>
    </submittedName>
</protein>
<evidence type="ECO:0000313" key="3">
    <source>
        <dbReference type="EMBL" id="BAF90183.1"/>
    </source>
</evidence>
<keyword evidence="4" id="KW-1185">Reference proteome</keyword>
<sequence length="325" mass="35318">MRRLTVEHKTLYRYAEPVSFGTHRLMLRPRDSHGLRLLDARMTLSPPAEVKYVYDVFGNSIGLADFQEPGAELRIESTLELEIYPVPALQDLIAREAASYPFVYSSDDRLDIALPAARHYPDDGAVEAFARSFLPESGTRDTLDLLMAINGAIKERFAYQARYEEGTQAPADTLRLGSGTCRDFALLFMETVRELGFAARFVTGYLYTPQLDPLAGDAFQGAGATHAWAEVYLPGAGWIDFDPTNALVGTDHLVRVAVVRDPRQAIPISGSFSGTEGAFLGLEVDVRAACHSTDTEPAEAEAAAATDPLPAPSNDAAPEAPRPAA</sequence>
<evidence type="ECO:0000259" key="2">
    <source>
        <dbReference type="SMART" id="SM00460"/>
    </source>
</evidence>
<dbReference type="RefSeq" id="WP_012172705.1">
    <property type="nucleotide sequence ID" value="NC_009937.1"/>
</dbReference>
<gene>
    <name evidence="3" type="ordered locus">AZC_4185</name>
</gene>
<dbReference type="KEGG" id="azc:AZC_4185"/>
<proteinExistence type="predicted"/>
<dbReference type="Pfam" id="PF01841">
    <property type="entry name" value="Transglut_core"/>
    <property type="match status" value="1"/>
</dbReference>
<evidence type="ECO:0000256" key="1">
    <source>
        <dbReference type="SAM" id="MobiDB-lite"/>
    </source>
</evidence>
<feature type="region of interest" description="Disordered" evidence="1">
    <location>
        <begin position="291"/>
        <end position="325"/>
    </location>
</feature>
<organism evidence="3 4">
    <name type="scientific">Azorhizobium caulinodans (strain ATCC 43989 / DSM 5975 / JCM 20966 / LMG 6465 / NBRC 14845 / NCIMB 13405 / ORS 571)</name>
    <dbReference type="NCBI Taxonomy" id="438753"/>
    <lineage>
        <taxon>Bacteria</taxon>
        <taxon>Pseudomonadati</taxon>
        <taxon>Pseudomonadota</taxon>
        <taxon>Alphaproteobacteria</taxon>
        <taxon>Hyphomicrobiales</taxon>
        <taxon>Xanthobacteraceae</taxon>
        <taxon>Azorhizobium</taxon>
    </lineage>
</organism>
<dbReference type="PANTHER" id="PTHR33490">
    <property type="entry name" value="BLR5614 PROTEIN-RELATED"/>
    <property type="match status" value="1"/>
</dbReference>
<dbReference type="HOGENOM" id="CLU_008973_2_0_5"/>
<dbReference type="SMART" id="SM00460">
    <property type="entry name" value="TGc"/>
    <property type="match status" value="1"/>
</dbReference>
<reference evidence="3 4" key="6">
    <citation type="journal article" date="2011" name="Appl. Environ. Microbiol.">
        <title>Involvement of the azorhizobial chromosome partition gene (parA) in the onset of bacteroid differentiation during Sesbania rostrata stem nodule development.</title>
        <authorList>
            <person name="Liu CT."/>
            <person name="Lee KB."/>
            <person name="Wang YS."/>
            <person name="Peng MH."/>
            <person name="Lee KT."/>
            <person name="Suzuki S."/>
            <person name="Suzuki T."/>
            <person name="Oyaizu H."/>
        </authorList>
    </citation>
    <scope>NUCLEOTIDE SEQUENCE [LARGE SCALE GENOMIC DNA]</scope>
    <source>
        <strain evidence="4">ATCC 43989 / DSM 5975 / JCM 20966 / LMG 6465 / NBRC 14845 / NCIMB 13405 / ORS 571</strain>
    </source>
</reference>
<feature type="domain" description="Transglutaminase-like" evidence="2">
    <location>
        <begin position="173"/>
        <end position="245"/>
    </location>
</feature>
<dbReference type="Gene3D" id="3.10.620.30">
    <property type="match status" value="1"/>
</dbReference>
<reference evidence="3 4" key="5">
    <citation type="journal article" date="2010" name="Appl. Environ. Microbiol.">
        <title>phrR-like gene praR of Azorhizobium caulinodans ORS571 is essential for symbiosis with Sesbania rostrata and is involved in expression of reb genes.</title>
        <authorList>
            <person name="Akiba N."/>
            <person name="Aono T."/>
            <person name="Toyazaki H."/>
            <person name="Sato S."/>
            <person name="Oyaizu H."/>
        </authorList>
    </citation>
    <scope>NUCLEOTIDE SEQUENCE [LARGE SCALE GENOMIC DNA]</scope>
    <source>
        <strain evidence="4">ATCC 43989 / DSM 5975 / JCM 20966 / LMG 6465 / NBRC 14845 / NCIMB 13405 / ORS 571</strain>
    </source>
</reference>
<accession>A8HSI0</accession>
<dbReference type="InterPro" id="IPR002931">
    <property type="entry name" value="Transglutaminase-like"/>
</dbReference>
<dbReference type="AlphaFoldDB" id="A8HSI0"/>
<reference evidence="3 4" key="3">
    <citation type="journal article" date="2008" name="BMC Genomics">
        <title>The genome of the versatile nitrogen fixer Azorhizobium caulinodans ORS571.</title>
        <authorList>
            <person name="Lee KB."/>
            <person name="Backer P.D."/>
            <person name="Aono T."/>
            <person name="Liu CT."/>
            <person name="Suzuki S."/>
            <person name="Suzuki T."/>
            <person name="Kaneko T."/>
            <person name="Yamada M."/>
            <person name="Tabata S."/>
            <person name="Kupfer D.M."/>
            <person name="Najar F.Z."/>
            <person name="Wiley G.B."/>
            <person name="Roe B."/>
            <person name="Binnewies T.T."/>
            <person name="Ussery D.W."/>
            <person name="D'Haeze W."/>
            <person name="Herder J.D."/>
            <person name="Gevers D."/>
            <person name="Vereecke D."/>
            <person name="Holsters M."/>
            <person name="Oyaizu H."/>
        </authorList>
    </citation>
    <scope>NUCLEOTIDE SEQUENCE [LARGE SCALE GENOMIC DNA]</scope>
    <source>
        <strain evidence="4">ATCC 43989 / DSM 5975 / JCM 20966 / LMG 6465 / NBRC 14845 / NCIMB 13405 / ORS 571</strain>
    </source>
</reference>
<reference evidence="4" key="2">
    <citation type="submission" date="2007-04" db="EMBL/GenBank/DDBJ databases">
        <title>Complete genome sequence of the nitrogen-fixing bacterium Azorhizobium caulinodans ORS571.</title>
        <authorList>
            <person name="Lee K.B."/>
            <person name="Backer P.D."/>
            <person name="Aono T."/>
            <person name="Liu C.T."/>
            <person name="Suzuki S."/>
            <person name="Suzuki T."/>
            <person name="Kaneko T."/>
            <person name="Yamada M."/>
            <person name="Tabata S."/>
            <person name="Kupfer D.M."/>
            <person name="Najar F.Z."/>
            <person name="Wiley G.B."/>
            <person name="Roe B."/>
            <person name="Binnewies T."/>
            <person name="Ussery D."/>
            <person name="Vereecke D."/>
            <person name="Gevers D."/>
            <person name="Holsters M."/>
            <person name="Oyaizu H."/>
        </authorList>
    </citation>
    <scope>NUCLEOTIDE SEQUENCE [LARGE SCALE GENOMIC DNA]</scope>
    <source>
        <strain evidence="4">ATCC 43989 / DSM 5975 / JCM 20966 / LMG 6465 / NBRC 14845 / NCIMB 13405 / ORS 571</strain>
    </source>
</reference>
<dbReference type="InterPro" id="IPR038765">
    <property type="entry name" value="Papain-like_cys_pep_sf"/>
</dbReference>